<keyword evidence="6" id="KW-1133">Transmembrane helix</keyword>
<sequence>MRPAGDPLRNEGHRHHPDGRAGAGLPRTGVELTALLAAAGLLAFGTAVVAFTRRTKKQ</sequence>
<dbReference type="EMBL" id="PNFZ01000003">
    <property type="protein sequence ID" value="PMB98351.1"/>
    <property type="molecule type" value="Genomic_DNA"/>
</dbReference>
<reference evidence="8 9" key="1">
    <citation type="submission" date="2017-09" db="EMBL/GenBank/DDBJ databases">
        <title>Bacterial strain isolated from the female urinary microbiota.</title>
        <authorList>
            <person name="Thomas-White K."/>
            <person name="Kumar N."/>
            <person name="Forster S."/>
            <person name="Putonti C."/>
            <person name="Lawley T."/>
            <person name="Wolfe A.J."/>
        </authorList>
    </citation>
    <scope>NUCLEOTIDE SEQUENCE [LARGE SCALE GENOMIC DNA]</scope>
    <source>
        <strain evidence="8 9">UMB0680</strain>
    </source>
</reference>
<keyword evidence="6" id="KW-0812">Transmembrane</keyword>
<dbReference type="Proteomes" id="UP000235703">
    <property type="component" value="Unassembled WGS sequence"/>
</dbReference>
<dbReference type="AlphaFoldDB" id="A0A2N6PI36"/>
<evidence type="ECO:0000256" key="6">
    <source>
        <dbReference type="SAM" id="Phobius"/>
    </source>
</evidence>
<keyword evidence="9" id="KW-1185">Reference proteome</keyword>
<evidence type="ECO:0000256" key="3">
    <source>
        <dbReference type="ARBA" id="ARBA00022729"/>
    </source>
</evidence>
<name>A0A2N6PI36_9MICO</name>
<dbReference type="PROSITE" id="PS50847">
    <property type="entry name" value="GRAM_POS_ANCHORING"/>
    <property type="match status" value="1"/>
</dbReference>
<gene>
    <name evidence="8" type="ORF">CJ198_06830</name>
</gene>
<keyword evidence="2" id="KW-0964">Secreted</keyword>
<evidence type="ECO:0000256" key="4">
    <source>
        <dbReference type="ARBA" id="ARBA00023088"/>
    </source>
</evidence>
<dbReference type="NCBIfam" id="TIGR01167">
    <property type="entry name" value="LPXTG_anchor"/>
    <property type="match status" value="1"/>
</dbReference>
<evidence type="ECO:0000313" key="9">
    <source>
        <dbReference type="Proteomes" id="UP000235703"/>
    </source>
</evidence>
<evidence type="ECO:0000313" key="8">
    <source>
        <dbReference type="EMBL" id="PMB98351.1"/>
    </source>
</evidence>
<feature type="transmembrane region" description="Helical" evidence="6">
    <location>
        <begin position="32"/>
        <end position="52"/>
    </location>
</feature>
<evidence type="ECO:0000259" key="7">
    <source>
        <dbReference type="PROSITE" id="PS50847"/>
    </source>
</evidence>
<keyword evidence="6" id="KW-0472">Membrane</keyword>
<evidence type="ECO:0000256" key="5">
    <source>
        <dbReference type="SAM" id="MobiDB-lite"/>
    </source>
</evidence>
<protein>
    <recommendedName>
        <fullName evidence="7">Gram-positive cocci surface proteins LPxTG domain-containing protein</fullName>
    </recommendedName>
</protein>
<organism evidence="8 9">
    <name type="scientific">Brevibacterium luteolum</name>
    <dbReference type="NCBI Taxonomy" id="199591"/>
    <lineage>
        <taxon>Bacteria</taxon>
        <taxon>Bacillati</taxon>
        <taxon>Actinomycetota</taxon>
        <taxon>Actinomycetes</taxon>
        <taxon>Micrococcales</taxon>
        <taxon>Brevibacteriaceae</taxon>
        <taxon>Brevibacterium</taxon>
    </lineage>
</organism>
<proteinExistence type="predicted"/>
<keyword evidence="4" id="KW-0572">Peptidoglycan-anchor</keyword>
<dbReference type="Pfam" id="PF00746">
    <property type="entry name" value="Gram_pos_anchor"/>
    <property type="match status" value="1"/>
</dbReference>
<evidence type="ECO:0000256" key="1">
    <source>
        <dbReference type="ARBA" id="ARBA00022512"/>
    </source>
</evidence>
<evidence type="ECO:0000256" key="2">
    <source>
        <dbReference type="ARBA" id="ARBA00022525"/>
    </source>
</evidence>
<keyword evidence="1" id="KW-0134">Cell wall</keyword>
<dbReference type="InterPro" id="IPR019931">
    <property type="entry name" value="LPXTG_anchor"/>
</dbReference>
<comment type="caution">
    <text evidence="8">The sequence shown here is derived from an EMBL/GenBank/DDBJ whole genome shotgun (WGS) entry which is preliminary data.</text>
</comment>
<accession>A0A2N6PI36</accession>
<keyword evidence="3" id="KW-0732">Signal</keyword>
<feature type="region of interest" description="Disordered" evidence="5">
    <location>
        <begin position="1"/>
        <end position="26"/>
    </location>
</feature>
<feature type="domain" description="Gram-positive cocci surface proteins LPxTG" evidence="7">
    <location>
        <begin position="25"/>
        <end position="58"/>
    </location>
</feature>